<keyword evidence="1" id="KW-0732">Signal</keyword>
<dbReference type="Proteomes" id="UP000521032">
    <property type="component" value="Unassembled WGS sequence"/>
</dbReference>
<keyword evidence="4" id="KW-1185">Reference proteome</keyword>
<dbReference type="InterPro" id="IPR029050">
    <property type="entry name" value="Immunoprotect_excell_Ig-like"/>
</dbReference>
<gene>
    <name evidence="3" type="ORF">JEOSCH030_01508</name>
</gene>
<reference evidence="3 4" key="1">
    <citation type="submission" date="2020-07" db="EMBL/GenBank/DDBJ databases">
        <authorList>
            <person name="Criscuolo A."/>
        </authorList>
    </citation>
    <scope>NUCLEOTIDE SEQUENCE [LARGE SCALE GENOMIC DNA]</scope>
    <source>
        <strain evidence="4">CIP 111030</strain>
    </source>
</reference>
<protein>
    <recommendedName>
        <fullName evidence="5">DUF5067 domain-containing protein</fullName>
    </recommendedName>
</protein>
<evidence type="ECO:0000313" key="4">
    <source>
        <dbReference type="Proteomes" id="UP000521032"/>
    </source>
</evidence>
<proteinExistence type="predicted"/>
<dbReference type="PROSITE" id="PS51257">
    <property type="entry name" value="PROKAR_LIPOPROTEIN"/>
    <property type="match status" value="1"/>
</dbReference>
<comment type="caution">
    <text evidence="3">The sequence shown here is derived from an EMBL/GenBank/DDBJ whole genome shotgun (WGS) entry which is preliminary data.</text>
</comment>
<evidence type="ECO:0000256" key="1">
    <source>
        <dbReference type="ARBA" id="ARBA00022729"/>
    </source>
</evidence>
<dbReference type="RefSeq" id="WP_186088318.1">
    <property type="nucleotide sequence ID" value="NZ_BMDB01000001.1"/>
</dbReference>
<evidence type="ECO:0000313" key="3">
    <source>
        <dbReference type="EMBL" id="CAD2078376.1"/>
    </source>
</evidence>
<evidence type="ECO:0008006" key="5">
    <source>
        <dbReference type="Google" id="ProtNLM"/>
    </source>
</evidence>
<feature type="compositionally biased region" description="Basic and acidic residues" evidence="2">
    <location>
        <begin position="26"/>
        <end position="42"/>
    </location>
</feature>
<evidence type="ECO:0000256" key="2">
    <source>
        <dbReference type="SAM" id="MobiDB-lite"/>
    </source>
</evidence>
<dbReference type="Gene3D" id="2.60.40.1240">
    <property type="match status" value="1"/>
</dbReference>
<name>A0A6V7RLI8_9BACL</name>
<feature type="region of interest" description="Disordered" evidence="2">
    <location>
        <begin position="25"/>
        <end position="52"/>
    </location>
</feature>
<accession>A0A6V7RLI8</accession>
<organism evidence="3 4">
    <name type="scientific">Phocicoccus schoeneichii</name>
    <dbReference type="NCBI Taxonomy" id="1812261"/>
    <lineage>
        <taxon>Bacteria</taxon>
        <taxon>Bacillati</taxon>
        <taxon>Bacillota</taxon>
        <taxon>Bacilli</taxon>
        <taxon>Bacillales</taxon>
        <taxon>Salinicoccaceae</taxon>
        <taxon>Phocicoccus</taxon>
    </lineage>
</organism>
<dbReference type="AlphaFoldDB" id="A0A6V7RLI8"/>
<dbReference type="EMBL" id="CAJEWE010000010">
    <property type="protein sequence ID" value="CAD2078376.1"/>
    <property type="molecule type" value="Genomic_DNA"/>
</dbReference>
<sequence length="200" mass="21851">MDFKRFIITTGLASTLVLTACNSADEDTKTEDKTEEVSKEADTSEVSVGEEVELSFEGEYGTYDFSKFETLEIPATDEAKSAAKEAGEEEPGPTKVVVAEFEYTNKSTIPTSASEAFGLDFAVRQVSEEGVNPTDNMTLDVPEDSEYADMIADSSETMIKEGEKVKAFAAYGPIDDELETHLQSRDGMESEAFDVLIKTK</sequence>